<accession>A0A645HQD4</accession>
<keyword evidence="1" id="KW-0812">Transmembrane</keyword>
<reference evidence="2" key="1">
    <citation type="submission" date="2019-08" db="EMBL/GenBank/DDBJ databases">
        <authorList>
            <person name="Kucharzyk K."/>
            <person name="Murdoch R.W."/>
            <person name="Higgins S."/>
            <person name="Loffler F."/>
        </authorList>
    </citation>
    <scope>NUCLEOTIDE SEQUENCE</scope>
</reference>
<feature type="transmembrane region" description="Helical" evidence="1">
    <location>
        <begin position="44"/>
        <end position="60"/>
    </location>
</feature>
<dbReference type="AlphaFoldDB" id="A0A645HQD4"/>
<gene>
    <name evidence="2" type="ORF">SDC9_188810</name>
</gene>
<proteinExistence type="predicted"/>
<name>A0A645HQD4_9ZZZZ</name>
<feature type="transmembrane region" description="Helical" evidence="1">
    <location>
        <begin position="12"/>
        <end position="32"/>
    </location>
</feature>
<keyword evidence="1" id="KW-1133">Transmembrane helix</keyword>
<dbReference type="EMBL" id="VSSQ01098205">
    <property type="protein sequence ID" value="MPN41268.1"/>
    <property type="molecule type" value="Genomic_DNA"/>
</dbReference>
<comment type="caution">
    <text evidence="2">The sequence shown here is derived from an EMBL/GenBank/DDBJ whole genome shotgun (WGS) entry which is preliminary data.</text>
</comment>
<evidence type="ECO:0000256" key="1">
    <source>
        <dbReference type="SAM" id="Phobius"/>
    </source>
</evidence>
<evidence type="ECO:0000313" key="2">
    <source>
        <dbReference type="EMBL" id="MPN41268.1"/>
    </source>
</evidence>
<protein>
    <submittedName>
        <fullName evidence="2">Uncharacterized protein</fullName>
    </submittedName>
</protein>
<keyword evidence="1" id="KW-0472">Membrane</keyword>
<organism evidence="2">
    <name type="scientific">bioreactor metagenome</name>
    <dbReference type="NCBI Taxonomy" id="1076179"/>
    <lineage>
        <taxon>unclassified sequences</taxon>
        <taxon>metagenomes</taxon>
        <taxon>ecological metagenomes</taxon>
    </lineage>
</organism>
<sequence length="64" mass="7215">MTEPKKLTPRGKVLIALTIIVIFIFGLTAFLGRESIGTLFQGKLRYFWVVILLAVGYFSAHETK</sequence>